<dbReference type="InterPro" id="IPR003812">
    <property type="entry name" value="Fido"/>
</dbReference>
<proteinExistence type="predicted"/>
<dbReference type="Pfam" id="PF02661">
    <property type="entry name" value="Fic"/>
    <property type="match status" value="1"/>
</dbReference>
<feature type="domain" description="Fido" evidence="1">
    <location>
        <begin position="5"/>
        <end position="123"/>
    </location>
</feature>
<gene>
    <name evidence="2" type="ORF">A2678_02070</name>
</gene>
<dbReference type="SUPFAM" id="SSF140931">
    <property type="entry name" value="Fic-like"/>
    <property type="match status" value="1"/>
</dbReference>
<organism evidence="2 3">
    <name type="scientific">Candidatus Kaiserbacteria bacterium RIFCSPHIGHO2_01_FULL_53_31</name>
    <dbReference type="NCBI Taxonomy" id="1798481"/>
    <lineage>
        <taxon>Bacteria</taxon>
        <taxon>Candidatus Kaiseribacteriota</taxon>
    </lineage>
</organism>
<dbReference type="Proteomes" id="UP000178815">
    <property type="component" value="Unassembled WGS sequence"/>
</dbReference>
<dbReference type="STRING" id="1798481.A2678_02070"/>
<dbReference type="InterPro" id="IPR053737">
    <property type="entry name" value="Type_II_TA_Toxin"/>
</dbReference>
<dbReference type="InterPro" id="IPR036597">
    <property type="entry name" value="Fido-like_dom_sf"/>
</dbReference>
<dbReference type="PANTHER" id="PTHR39426:SF1">
    <property type="entry name" value="HOMOLOGY TO DEATH-ON-CURING PROTEIN OF PHAGE P1"/>
    <property type="match status" value="1"/>
</dbReference>
<dbReference type="EMBL" id="MFKU01000010">
    <property type="protein sequence ID" value="OGG48631.1"/>
    <property type="molecule type" value="Genomic_DNA"/>
</dbReference>
<protein>
    <recommendedName>
        <fullName evidence="1">Fido domain-containing protein</fullName>
    </recommendedName>
</protein>
<name>A0A1F6CI42_9BACT</name>
<dbReference type="AlphaFoldDB" id="A0A1F6CI42"/>
<dbReference type="Gene3D" id="1.20.120.1870">
    <property type="entry name" value="Fic/DOC protein, Fido domain"/>
    <property type="match status" value="1"/>
</dbReference>
<evidence type="ECO:0000313" key="2">
    <source>
        <dbReference type="EMBL" id="OGG48631.1"/>
    </source>
</evidence>
<evidence type="ECO:0000259" key="1">
    <source>
        <dbReference type="PROSITE" id="PS51459"/>
    </source>
</evidence>
<dbReference type="PANTHER" id="PTHR39426">
    <property type="entry name" value="HOMOLOGY TO DEATH-ON-CURING PROTEIN OF PHAGE P1"/>
    <property type="match status" value="1"/>
</dbReference>
<accession>A0A1F6CI42</accession>
<reference evidence="2 3" key="1">
    <citation type="journal article" date="2016" name="Nat. Commun.">
        <title>Thousands of microbial genomes shed light on interconnected biogeochemical processes in an aquifer system.</title>
        <authorList>
            <person name="Anantharaman K."/>
            <person name="Brown C.T."/>
            <person name="Hug L.A."/>
            <person name="Sharon I."/>
            <person name="Castelle C.J."/>
            <person name="Probst A.J."/>
            <person name="Thomas B.C."/>
            <person name="Singh A."/>
            <person name="Wilkins M.J."/>
            <person name="Karaoz U."/>
            <person name="Brodie E.L."/>
            <person name="Williams K.H."/>
            <person name="Hubbard S.S."/>
            <person name="Banfield J.F."/>
        </authorList>
    </citation>
    <scope>NUCLEOTIDE SEQUENCE [LARGE SCALE GENOMIC DNA]</scope>
</reference>
<dbReference type="NCBIfam" id="TIGR01550">
    <property type="entry name" value="DOC_P1"/>
    <property type="match status" value="1"/>
</dbReference>
<dbReference type="InterPro" id="IPR006440">
    <property type="entry name" value="Doc"/>
</dbReference>
<dbReference type="PIRSF" id="PIRSF018297">
    <property type="entry name" value="Doc"/>
    <property type="match status" value="1"/>
</dbReference>
<dbReference type="GO" id="GO:0016301">
    <property type="term" value="F:kinase activity"/>
    <property type="evidence" value="ECO:0007669"/>
    <property type="project" value="InterPro"/>
</dbReference>
<evidence type="ECO:0000313" key="3">
    <source>
        <dbReference type="Proteomes" id="UP000178815"/>
    </source>
</evidence>
<sequence>MIRYLTAESILVIHSEVIDATGGSHGVRDPHLLAAAANKPRATFGGRDLYPDLFIKAAVYLEAVVNYHVFVDGNKRTGIAACARFLFVNGHVLTATNKAVETFVLSVTTDKIEAAVIATWLKSHSRNAKKR</sequence>
<dbReference type="PROSITE" id="PS51459">
    <property type="entry name" value="FIDO"/>
    <property type="match status" value="1"/>
</dbReference>
<comment type="caution">
    <text evidence="2">The sequence shown here is derived from an EMBL/GenBank/DDBJ whole genome shotgun (WGS) entry which is preliminary data.</text>
</comment>